<dbReference type="EMBL" id="JAHWGI010000195">
    <property type="protein sequence ID" value="KAK3910830.1"/>
    <property type="molecule type" value="Genomic_DNA"/>
</dbReference>
<evidence type="ECO:0000313" key="14">
    <source>
        <dbReference type="Proteomes" id="UP001219518"/>
    </source>
</evidence>
<feature type="domain" description="DNA helicase Pif1-like 2B" evidence="12">
    <location>
        <begin position="731"/>
        <end position="761"/>
    </location>
</feature>
<evidence type="ECO:0000256" key="6">
    <source>
        <dbReference type="ARBA" id="ARBA00023125"/>
    </source>
</evidence>
<keyword evidence="14" id="KW-1185">Reference proteome</keyword>
<evidence type="ECO:0000259" key="12">
    <source>
        <dbReference type="Pfam" id="PF21530"/>
    </source>
</evidence>
<dbReference type="InterPro" id="IPR046700">
    <property type="entry name" value="DUF6570"/>
</dbReference>
<feature type="domain" description="DUF6570" evidence="11">
    <location>
        <begin position="54"/>
        <end position="90"/>
    </location>
</feature>
<name>A0AAE1GZM9_9NEOP</name>
<keyword evidence="5 9" id="KW-0067">ATP-binding</keyword>
<keyword evidence="2 9" id="KW-0227">DNA damage</keyword>
<dbReference type="InterPro" id="IPR051055">
    <property type="entry name" value="PIF1_helicase"/>
</dbReference>
<evidence type="ECO:0000259" key="11">
    <source>
        <dbReference type="Pfam" id="PF20209"/>
    </source>
</evidence>
<dbReference type="GO" id="GO:0016787">
    <property type="term" value="F:hydrolase activity"/>
    <property type="evidence" value="ECO:0007669"/>
    <property type="project" value="UniProtKB-KW"/>
</dbReference>
<keyword evidence="7 9" id="KW-0234">DNA repair</keyword>
<keyword evidence="4 9" id="KW-0347">Helicase</keyword>
<dbReference type="InterPro" id="IPR027417">
    <property type="entry name" value="P-loop_NTPase"/>
</dbReference>
<keyword evidence="3 9" id="KW-0378">Hydrolase</keyword>
<dbReference type="GO" id="GO:0043139">
    <property type="term" value="F:5'-3' DNA helicase activity"/>
    <property type="evidence" value="ECO:0007669"/>
    <property type="project" value="UniProtKB-EC"/>
</dbReference>
<evidence type="ECO:0000256" key="3">
    <source>
        <dbReference type="ARBA" id="ARBA00022801"/>
    </source>
</evidence>
<proteinExistence type="inferred from homology"/>
<dbReference type="AlphaFoldDB" id="A0AAE1GZM9"/>
<dbReference type="GO" id="GO:0006281">
    <property type="term" value="P:DNA repair"/>
    <property type="evidence" value="ECO:0007669"/>
    <property type="project" value="UniProtKB-KW"/>
</dbReference>
<feature type="domain" description="DUF6570" evidence="11">
    <location>
        <begin position="1"/>
        <end position="36"/>
    </location>
</feature>
<dbReference type="Gene3D" id="3.40.50.300">
    <property type="entry name" value="P-loop containing nucleotide triphosphate hydrolases"/>
    <property type="match status" value="1"/>
</dbReference>
<keyword evidence="8" id="KW-0413">Isomerase</keyword>
<dbReference type="PANTHER" id="PTHR47642">
    <property type="entry name" value="ATP-DEPENDENT DNA HELICASE"/>
    <property type="match status" value="1"/>
</dbReference>
<keyword evidence="6" id="KW-0238">DNA-binding</keyword>
<dbReference type="EC" id="5.6.2.3" evidence="9"/>
<keyword evidence="9" id="KW-0233">DNA recombination</keyword>
<keyword evidence="1 9" id="KW-0547">Nucleotide-binding</keyword>
<dbReference type="SUPFAM" id="SSF52540">
    <property type="entry name" value="P-loop containing nucleoside triphosphate hydrolases"/>
    <property type="match status" value="1"/>
</dbReference>
<evidence type="ECO:0000256" key="7">
    <source>
        <dbReference type="ARBA" id="ARBA00023204"/>
    </source>
</evidence>
<evidence type="ECO:0000256" key="9">
    <source>
        <dbReference type="RuleBase" id="RU363044"/>
    </source>
</evidence>
<evidence type="ECO:0000256" key="1">
    <source>
        <dbReference type="ARBA" id="ARBA00022741"/>
    </source>
</evidence>
<feature type="domain" description="DNA helicase Pif1-like DEAD-box helicase" evidence="10">
    <location>
        <begin position="460"/>
        <end position="548"/>
    </location>
</feature>
<evidence type="ECO:0000256" key="2">
    <source>
        <dbReference type="ARBA" id="ARBA00022763"/>
    </source>
</evidence>
<dbReference type="Proteomes" id="UP001219518">
    <property type="component" value="Unassembled WGS sequence"/>
</dbReference>
<accession>A0AAE1GZM9</accession>
<dbReference type="GO" id="GO:0005524">
    <property type="term" value="F:ATP binding"/>
    <property type="evidence" value="ECO:0007669"/>
    <property type="project" value="UniProtKB-KW"/>
</dbReference>
<comment type="similarity">
    <text evidence="9">Belongs to the helicase family.</text>
</comment>
<reference evidence="13" key="2">
    <citation type="journal article" date="2023" name="BMC Genomics">
        <title>Pest status, molecular evolution, and epigenetic factors derived from the genome assembly of Frankliniella fusca, a thysanopteran phytovirus vector.</title>
        <authorList>
            <person name="Catto M.A."/>
            <person name="Labadie P.E."/>
            <person name="Jacobson A.L."/>
            <person name="Kennedy G.G."/>
            <person name="Srinivasan R."/>
            <person name="Hunt B.G."/>
        </authorList>
    </citation>
    <scope>NUCLEOTIDE SEQUENCE</scope>
    <source>
        <strain evidence="13">PL_HMW_Pooled</strain>
    </source>
</reference>
<dbReference type="GO" id="GO:0000723">
    <property type="term" value="P:telomere maintenance"/>
    <property type="evidence" value="ECO:0007669"/>
    <property type="project" value="InterPro"/>
</dbReference>
<evidence type="ECO:0000259" key="10">
    <source>
        <dbReference type="Pfam" id="PF05970"/>
    </source>
</evidence>
<comment type="cofactor">
    <cofactor evidence="9">
        <name>Mg(2+)</name>
        <dbReference type="ChEBI" id="CHEBI:18420"/>
    </cofactor>
</comment>
<organism evidence="13 14">
    <name type="scientific">Frankliniella fusca</name>
    <dbReference type="NCBI Taxonomy" id="407009"/>
    <lineage>
        <taxon>Eukaryota</taxon>
        <taxon>Metazoa</taxon>
        <taxon>Ecdysozoa</taxon>
        <taxon>Arthropoda</taxon>
        <taxon>Hexapoda</taxon>
        <taxon>Insecta</taxon>
        <taxon>Pterygota</taxon>
        <taxon>Neoptera</taxon>
        <taxon>Paraneoptera</taxon>
        <taxon>Thysanoptera</taxon>
        <taxon>Terebrantia</taxon>
        <taxon>Thripoidea</taxon>
        <taxon>Thripidae</taxon>
        <taxon>Frankliniella</taxon>
    </lineage>
</organism>
<dbReference type="GO" id="GO:0006310">
    <property type="term" value="P:DNA recombination"/>
    <property type="evidence" value="ECO:0007669"/>
    <property type="project" value="UniProtKB-KW"/>
</dbReference>
<gene>
    <name evidence="13" type="ORF">KUF71_004318</name>
</gene>
<evidence type="ECO:0000256" key="4">
    <source>
        <dbReference type="ARBA" id="ARBA00022806"/>
    </source>
</evidence>
<protein>
    <recommendedName>
        <fullName evidence="9">ATP-dependent DNA helicase</fullName>
        <ecNumber evidence="9">5.6.2.3</ecNumber>
    </recommendedName>
</protein>
<comment type="catalytic activity">
    <reaction evidence="9">
        <text>ATP + H2O = ADP + phosphate + H(+)</text>
        <dbReference type="Rhea" id="RHEA:13065"/>
        <dbReference type="ChEBI" id="CHEBI:15377"/>
        <dbReference type="ChEBI" id="CHEBI:15378"/>
        <dbReference type="ChEBI" id="CHEBI:30616"/>
        <dbReference type="ChEBI" id="CHEBI:43474"/>
        <dbReference type="ChEBI" id="CHEBI:456216"/>
        <dbReference type="EC" id="5.6.2.3"/>
    </reaction>
</comment>
<dbReference type="Pfam" id="PF20209">
    <property type="entry name" value="DUF6570"/>
    <property type="match status" value="2"/>
</dbReference>
<comment type="caution">
    <text evidence="13">The sequence shown here is derived from an EMBL/GenBank/DDBJ whole genome shotgun (WGS) entry which is preliminary data.</text>
</comment>
<evidence type="ECO:0000256" key="8">
    <source>
        <dbReference type="ARBA" id="ARBA00023235"/>
    </source>
</evidence>
<dbReference type="PANTHER" id="PTHR47642:SF5">
    <property type="entry name" value="ATP-DEPENDENT DNA HELICASE"/>
    <property type="match status" value="1"/>
</dbReference>
<dbReference type="InterPro" id="IPR010285">
    <property type="entry name" value="DNA_helicase_pif1-like_DEAD"/>
</dbReference>
<dbReference type="InterPro" id="IPR049163">
    <property type="entry name" value="Pif1-like_2B_dom"/>
</dbReference>
<dbReference type="Pfam" id="PF21530">
    <property type="entry name" value="Pif1_2B_dom"/>
    <property type="match status" value="1"/>
</dbReference>
<dbReference type="Pfam" id="PF05970">
    <property type="entry name" value="PIF1"/>
    <property type="match status" value="1"/>
</dbReference>
<evidence type="ECO:0000313" key="13">
    <source>
        <dbReference type="EMBL" id="KAK3910830.1"/>
    </source>
</evidence>
<sequence>MDPGDLPDELKDLTYVEQQLIARVHPVISVYKIKKGEQLSLSNILTERVSNCEGFKDFNVRRSKVRDALVWLKNNNPHYEDVEISDANIDLLPLNGDVYLQCRGYDCNDDSSCTPDDIEGVHYLSYSELDDEALEGIYLKDVPNLTGISQRDKVGHSPDNTVLLWPSIGITPINEFGSLGYIAKYAAKCEVKSNSYDDLLKNILSNNQSDDENCKKIIRKLLISTCAERDYSAQDVMFILMGFPLYHSSRQFVILNLKDSVWESILSCQLENNRKVFIQHYIDRPQYLEQISLLECAKCYYVKSGKWILRKKSAVVRVFPRNFLSVDSELECLKNCCILNIPWRSIDEFNVPEDILKNKLDSISYNWNDSDECEFLLEWSDNECDSQSENFDEDDDNDWKIISRLNSRKQTKKISTGENKNFNWDYAIDKYDLTEIHTICETIESEKVEEYVEIIDYTLLSEDQKRAFQHFCSLVNDCVKGGEWSKERLIFVQGRAGYGKSFLLKAMESYCFQKLGLDSYAVVAYSGVAAKNVNCITIHSFLKIPPKPQYFRDLNGDELHKLLGMMDQRCRQAKDNDEILGNLCVVMLGDIHQLGPIFDNPLYTQQLNVGSNSFSQRGKLVLMSFEICFFLCTAMRFDNHDYIQFLDRVSCGMCTKTDVKMLRKRSILNLKEVERLQFKNCLRICAKKDASHECNTSNLKNLGSPIARIAAENNSKKAFSCTDDMANGLSNVLYLALNSRIMLRKNLNVSMGLVNGALGTIKDITYAKGCRPPQLPLFVVVQFDDHDGFEALDGNVPIRASQADWLSSLHLYLTLPGFEPRTAGLGFDALAHAAKATTYEQPCSNPMSFFPMYWLAPEPFP</sequence>
<evidence type="ECO:0000256" key="5">
    <source>
        <dbReference type="ARBA" id="ARBA00022840"/>
    </source>
</evidence>
<reference evidence="13" key="1">
    <citation type="submission" date="2021-07" db="EMBL/GenBank/DDBJ databases">
        <authorList>
            <person name="Catto M.A."/>
            <person name="Jacobson A."/>
            <person name="Kennedy G."/>
            <person name="Labadie P."/>
            <person name="Hunt B.G."/>
            <person name="Srinivasan R."/>
        </authorList>
    </citation>
    <scope>NUCLEOTIDE SEQUENCE</scope>
    <source>
        <strain evidence="13">PL_HMW_Pooled</strain>
        <tissue evidence="13">Head</tissue>
    </source>
</reference>